<dbReference type="InParanoid" id="A0A067M827"/>
<gene>
    <name evidence="2" type="ORF">BOTBODRAFT_80267</name>
</gene>
<dbReference type="AlphaFoldDB" id="A0A067M827"/>
<keyword evidence="3" id="KW-1185">Reference proteome</keyword>
<protein>
    <submittedName>
        <fullName evidence="2">Uncharacterized protein</fullName>
    </submittedName>
</protein>
<feature type="compositionally biased region" description="Basic and acidic residues" evidence="1">
    <location>
        <begin position="107"/>
        <end position="116"/>
    </location>
</feature>
<feature type="non-terminal residue" evidence="2">
    <location>
        <position position="1"/>
    </location>
</feature>
<organism evidence="2 3">
    <name type="scientific">Botryobasidium botryosum (strain FD-172 SS1)</name>
    <dbReference type="NCBI Taxonomy" id="930990"/>
    <lineage>
        <taxon>Eukaryota</taxon>
        <taxon>Fungi</taxon>
        <taxon>Dikarya</taxon>
        <taxon>Basidiomycota</taxon>
        <taxon>Agaricomycotina</taxon>
        <taxon>Agaricomycetes</taxon>
        <taxon>Cantharellales</taxon>
        <taxon>Botryobasidiaceae</taxon>
        <taxon>Botryobasidium</taxon>
    </lineage>
</organism>
<dbReference type="EMBL" id="KL198101">
    <property type="protein sequence ID" value="KDQ07736.1"/>
    <property type="molecule type" value="Genomic_DNA"/>
</dbReference>
<feature type="region of interest" description="Disordered" evidence="1">
    <location>
        <begin position="103"/>
        <end position="124"/>
    </location>
</feature>
<feature type="non-terminal residue" evidence="2">
    <location>
        <position position="138"/>
    </location>
</feature>
<reference evidence="3" key="1">
    <citation type="journal article" date="2014" name="Proc. Natl. Acad. Sci. U.S.A.">
        <title>Extensive sampling of basidiomycete genomes demonstrates inadequacy of the white-rot/brown-rot paradigm for wood decay fungi.</title>
        <authorList>
            <person name="Riley R."/>
            <person name="Salamov A.A."/>
            <person name="Brown D.W."/>
            <person name="Nagy L.G."/>
            <person name="Floudas D."/>
            <person name="Held B.W."/>
            <person name="Levasseur A."/>
            <person name="Lombard V."/>
            <person name="Morin E."/>
            <person name="Otillar R."/>
            <person name="Lindquist E.A."/>
            <person name="Sun H."/>
            <person name="LaButti K.M."/>
            <person name="Schmutz J."/>
            <person name="Jabbour D."/>
            <person name="Luo H."/>
            <person name="Baker S.E."/>
            <person name="Pisabarro A.G."/>
            <person name="Walton J.D."/>
            <person name="Blanchette R.A."/>
            <person name="Henrissat B."/>
            <person name="Martin F."/>
            <person name="Cullen D."/>
            <person name="Hibbett D.S."/>
            <person name="Grigoriev I.V."/>
        </authorList>
    </citation>
    <scope>NUCLEOTIDE SEQUENCE [LARGE SCALE GENOMIC DNA]</scope>
    <source>
        <strain evidence="3">FD-172 SS1</strain>
    </source>
</reference>
<name>A0A067M827_BOTB1</name>
<accession>A0A067M827</accession>
<sequence length="138" mass="14778">GAAPDVDDLGLPTSPTWSVNQLLSSYPTPTLAPGTLVRLHELAALVPPPDGSPEFSGLSRELGELIRLVEAVKLVHVDRGSGDDGIPDARLWQEGKGIDLFVGSKPKAGETKRHESNVVGHAEQSEDGYYVVETSRRK</sequence>
<proteinExistence type="predicted"/>
<evidence type="ECO:0000313" key="2">
    <source>
        <dbReference type="EMBL" id="KDQ07736.1"/>
    </source>
</evidence>
<evidence type="ECO:0000313" key="3">
    <source>
        <dbReference type="Proteomes" id="UP000027195"/>
    </source>
</evidence>
<dbReference type="Proteomes" id="UP000027195">
    <property type="component" value="Unassembled WGS sequence"/>
</dbReference>
<evidence type="ECO:0000256" key="1">
    <source>
        <dbReference type="SAM" id="MobiDB-lite"/>
    </source>
</evidence>
<dbReference type="OrthoDB" id="5522061at2759"/>
<dbReference type="HOGENOM" id="CLU_108161_0_0_1"/>